<dbReference type="InterPro" id="IPR015943">
    <property type="entry name" value="WD40/YVTN_repeat-like_dom_sf"/>
</dbReference>
<evidence type="ECO:0000256" key="1">
    <source>
        <dbReference type="SAM" id="SignalP"/>
    </source>
</evidence>
<protein>
    <recommendedName>
        <fullName evidence="2">F-box domain-containing protein</fullName>
    </recommendedName>
</protein>
<dbReference type="Gene3D" id="2.130.10.10">
    <property type="entry name" value="YVTN repeat-like/Quinoprotein amine dehydrogenase"/>
    <property type="match status" value="1"/>
</dbReference>
<dbReference type="Gene3D" id="1.20.1280.50">
    <property type="match status" value="1"/>
</dbReference>
<dbReference type="Proteomes" id="UP000038830">
    <property type="component" value="Unassembled WGS sequence"/>
</dbReference>
<evidence type="ECO:0000259" key="2">
    <source>
        <dbReference type="PROSITE" id="PS50181"/>
    </source>
</evidence>
<dbReference type="InterPro" id="IPR001810">
    <property type="entry name" value="F-box_dom"/>
</dbReference>
<dbReference type="InterPro" id="IPR036322">
    <property type="entry name" value="WD40_repeat_dom_sf"/>
</dbReference>
<sequence length="582" mass="65088">MASLLSLPLEIVVRILGQLDVADLENVSKSSPIFEEIMNDSEIWRTQFKRQFGVTEFSSLTRSKNFSEEFFARSQMLRRWARDTKITKIIKVATFPYAMLCDVKMVYPRCFVKDASEIITVVNVSKGKVEAQLSASSLNGLTTQCLSPTDSVVGTISGVIARHQLQQRFYYANDKPFDKTHPSKVTCIYSNETHCYSGDDKGNIFVSDFKTMKVEHEYKLNGSIQCLKGCRDSVIAVTTTEIHVLCSSRSTSVIPFEEYVDFFKVDFEGEVIIVGHETQLWAYSFASSSFGRSTSFKVNGSDHITGVSLETRKPCDARVAGGDGLNLAVVTDNRLLIFNIRRGLDKPLTDIMPTLDTKRGFRINSVAVNATVAVVGCSDGLIGCFEVLTGGRLCIINKALPMRYFGVRDVSTSHIFLGGNNEDTFGGAIVGNIMIYFQVGDLKVPTSKKKGKKSVNGLIGERKNAIHKVIKNEVDAIDYRHQLQDAEDELRSRYNGDDLTQEEEIELAMVLNQSMQEQSIDNESVSSLTDSILEQIISESTEPDIEFTEPTNSSAHHFDDDYNDEEFERHLEEALRRSVLDN</sequence>
<dbReference type="Pfam" id="PF12937">
    <property type="entry name" value="F-box-like"/>
    <property type="match status" value="1"/>
</dbReference>
<dbReference type="AlphaFoldDB" id="A0A0H5C330"/>
<proteinExistence type="predicted"/>
<gene>
    <name evidence="3" type="ORF">BN1211_2326</name>
</gene>
<evidence type="ECO:0000313" key="3">
    <source>
        <dbReference type="EMBL" id="CEP22062.1"/>
    </source>
</evidence>
<accession>A0A0H5C330</accession>
<evidence type="ECO:0000313" key="4">
    <source>
        <dbReference type="Proteomes" id="UP000038830"/>
    </source>
</evidence>
<dbReference type="EMBL" id="CDQK01000002">
    <property type="protein sequence ID" value="CEP22062.1"/>
    <property type="molecule type" value="Genomic_DNA"/>
</dbReference>
<feature type="domain" description="F-box" evidence="2">
    <location>
        <begin position="1"/>
        <end position="47"/>
    </location>
</feature>
<dbReference type="SUPFAM" id="SSF81383">
    <property type="entry name" value="F-box domain"/>
    <property type="match status" value="1"/>
</dbReference>
<feature type="signal peptide" evidence="1">
    <location>
        <begin position="1"/>
        <end position="17"/>
    </location>
</feature>
<dbReference type="InterPro" id="IPR036047">
    <property type="entry name" value="F-box-like_dom_sf"/>
</dbReference>
<keyword evidence="1" id="KW-0732">Signal</keyword>
<feature type="chain" id="PRO_5005217258" description="F-box domain-containing protein" evidence="1">
    <location>
        <begin position="18"/>
        <end position="582"/>
    </location>
</feature>
<dbReference type="PROSITE" id="PS50181">
    <property type="entry name" value="FBOX"/>
    <property type="match status" value="1"/>
</dbReference>
<name>A0A0H5C330_CYBJN</name>
<organism evidence="3 4">
    <name type="scientific">Cyberlindnera jadinii (strain ATCC 18201 / CBS 1600 / BCRC 20928 / JCM 3617 / NBRC 0987 / NRRL Y-1542)</name>
    <name type="common">Torula yeast</name>
    <name type="synonym">Candida utilis</name>
    <dbReference type="NCBI Taxonomy" id="983966"/>
    <lineage>
        <taxon>Eukaryota</taxon>
        <taxon>Fungi</taxon>
        <taxon>Dikarya</taxon>
        <taxon>Ascomycota</taxon>
        <taxon>Saccharomycotina</taxon>
        <taxon>Saccharomycetes</taxon>
        <taxon>Phaffomycetales</taxon>
        <taxon>Phaffomycetaceae</taxon>
        <taxon>Cyberlindnera</taxon>
    </lineage>
</organism>
<dbReference type="SUPFAM" id="SSF50978">
    <property type="entry name" value="WD40 repeat-like"/>
    <property type="match status" value="1"/>
</dbReference>
<reference evidence="4" key="1">
    <citation type="journal article" date="2015" name="J. Biotechnol.">
        <title>The structure of the Cyberlindnera jadinii genome and its relation to Candida utilis analyzed by the occurrence of single nucleotide polymorphisms.</title>
        <authorList>
            <person name="Rupp O."/>
            <person name="Brinkrolf K."/>
            <person name="Buerth C."/>
            <person name="Kunigo M."/>
            <person name="Schneider J."/>
            <person name="Jaenicke S."/>
            <person name="Goesmann A."/>
            <person name="Puehler A."/>
            <person name="Jaeger K.-E."/>
            <person name="Ernst J.F."/>
        </authorList>
    </citation>
    <scope>NUCLEOTIDE SEQUENCE [LARGE SCALE GENOMIC DNA]</scope>
    <source>
        <strain evidence="4">ATCC 18201 / CBS 1600 / BCRC 20928 / JCM 3617 / NBRC 0987 / NRRL Y-1542</strain>
    </source>
</reference>